<protein>
    <submittedName>
        <fullName evidence="1">Tetraacyldisaccharide 4'-kinase</fullName>
        <ecNumber evidence="1">2.7.1.130</ecNumber>
    </submittedName>
</protein>
<gene>
    <name evidence="1" type="primary">lpxK</name>
    <name evidence="1" type="ORF">OXU80_23095</name>
</gene>
<organism evidence="1 2">
    <name type="scientific">Antarcticirhabdus aurantiaca</name>
    <dbReference type="NCBI Taxonomy" id="2606717"/>
    <lineage>
        <taxon>Bacteria</taxon>
        <taxon>Pseudomonadati</taxon>
        <taxon>Pseudomonadota</taxon>
        <taxon>Alphaproteobacteria</taxon>
        <taxon>Hyphomicrobiales</taxon>
        <taxon>Aurantimonadaceae</taxon>
        <taxon>Antarcticirhabdus</taxon>
    </lineage>
</organism>
<dbReference type="Proteomes" id="UP001163223">
    <property type="component" value="Chromosome"/>
</dbReference>
<proteinExistence type="predicted"/>
<evidence type="ECO:0000313" key="1">
    <source>
        <dbReference type="EMBL" id="WAJ27695.1"/>
    </source>
</evidence>
<name>A0ACD4NLV5_9HYPH</name>
<dbReference type="EC" id="2.7.1.130" evidence="1"/>
<sequence length="346" mass="35706">MIQPPGFWWDAGGGLPARALAPAAALYGAVSGRRLRRGSRVEAGLPVLCVGNFTVGGAGKTPTALALGRAAIEAGIKVGYLSRGYGRDGTAPLLVDPKHHGAAQAGDEPLLLAALAPTVVSADRAAGAALLRAAAAPDLLIMDDGFQSARLAIDLALLVVDGRRGLGNGRVLPAGPLRAPLDLQFSHADAVLVVGDGAAGEAAAARAAAAGLSVERARIAAEAARSWAGRRVLAFCGIADPEKFRRSLAEVGASLAGLRAFPDHHPFTRGQLADLQREAEAVGAVLATTAKDHARIRGSGARAAEFLRAVHVLEIEMRFVDREAPRRLVEAAMARFSARRRSPSPA</sequence>
<keyword evidence="1" id="KW-0808">Transferase</keyword>
<evidence type="ECO:0000313" key="2">
    <source>
        <dbReference type="Proteomes" id="UP001163223"/>
    </source>
</evidence>
<reference evidence="1" key="1">
    <citation type="submission" date="2022-11" db="EMBL/GenBank/DDBJ databases">
        <title>beta-Carotene-producing bacterium, Jeongeuplla avenae sp. nov., alleviates the salt stress of Arabidopsis seedlings.</title>
        <authorList>
            <person name="Jiang L."/>
            <person name="Lee J."/>
        </authorList>
    </citation>
    <scope>NUCLEOTIDE SEQUENCE</scope>
    <source>
        <strain evidence="1">DY_R2A_6</strain>
    </source>
</reference>
<dbReference type="EMBL" id="CP113520">
    <property type="protein sequence ID" value="WAJ27695.1"/>
    <property type="molecule type" value="Genomic_DNA"/>
</dbReference>
<keyword evidence="2" id="KW-1185">Reference proteome</keyword>
<accession>A0ACD4NLV5</accession>